<feature type="region of interest" description="Disordered" evidence="9">
    <location>
        <begin position="581"/>
        <end position="678"/>
    </location>
</feature>
<evidence type="ECO:0000259" key="11">
    <source>
        <dbReference type="PROSITE" id="PS50010"/>
    </source>
</evidence>
<feature type="compositionally biased region" description="Polar residues" evidence="9">
    <location>
        <begin position="721"/>
        <end position="738"/>
    </location>
</feature>
<dbReference type="Pfam" id="PF00169">
    <property type="entry name" value="PH"/>
    <property type="match status" value="2"/>
</dbReference>
<feature type="region of interest" description="Disordered" evidence="9">
    <location>
        <begin position="65"/>
        <end position="84"/>
    </location>
</feature>
<dbReference type="SUPFAM" id="SSF50729">
    <property type="entry name" value="PH domain-like"/>
    <property type="match status" value="2"/>
</dbReference>
<dbReference type="CDD" id="cd00160">
    <property type="entry name" value="RhoGEF"/>
    <property type="match status" value="1"/>
</dbReference>
<dbReference type="InterPro" id="IPR017455">
    <property type="entry name" value="Znf_FYVE-rel"/>
</dbReference>
<dbReference type="InterPro" id="IPR035899">
    <property type="entry name" value="DBL_dom_sf"/>
</dbReference>
<reference evidence="13" key="1">
    <citation type="submission" date="2021-05" db="EMBL/GenBank/DDBJ databases">
        <authorList>
            <person name="Alioto T."/>
            <person name="Alioto T."/>
            <person name="Gomez Garrido J."/>
        </authorList>
    </citation>
    <scope>NUCLEOTIDE SEQUENCE</scope>
</reference>
<feature type="domain" description="PH" evidence="10">
    <location>
        <begin position="1299"/>
        <end position="1393"/>
    </location>
</feature>
<keyword evidence="2" id="KW-0963">Cytoplasm</keyword>
<dbReference type="Pfam" id="PF01363">
    <property type="entry name" value="FYVE"/>
    <property type="match status" value="1"/>
</dbReference>
<dbReference type="Gene3D" id="2.30.29.30">
    <property type="entry name" value="Pleckstrin-homology domain (PH domain)/Phosphotyrosine-binding domain (PTB)"/>
    <property type="match status" value="2"/>
</dbReference>
<name>A0A8D8LV28_9HEMI</name>
<evidence type="ECO:0000259" key="10">
    <source>
        <dbReference type="PROSITE" id="PS50003"/>
    </source>
</evidence>
<feature type="domain" description="DH" evidence="11">
    <location>
        <begin position="842"/>
        <end position="1023"/>
    </location>
</feature>
<evidence type="ECO:0000256" key="2">
    <source>
        <dbReference type="ARBA" id="ARBA00022490"/>
    </source>
</evidence>
<dbReference type="PANTHER" id="PTHR12673:SF267">
    <property type="entry name" value="PROTEIN CBG10230"/>
    <property type="match status" value="1"/>
</dbReference>
<feature type="domain" description="FYVE-type" evidence="12">
    <location>
        <begin position="1176"/>
        <end position="1235"/>
    </location>
</feature>
<protein>
    <submittedName>
        <fullName evidence="13">FYVE, RhoGEF and PH domain-containing protein 6</fullName>
    </submittedName>
</protein>
<feature type="region of interest" description="Disordered" evidence="9">
    <location>
        <begin position="274"/>
        <end position="295"/>
    </location>
</feature>
<dbReference type="InterPro" id="IPR000219">
    <property type="entry name" value="DH_dom"/>
</dbReference>
<evidence type="ECO:0000256" key="4">
    <source>
        <dbReference type="ARBA" id="ARBA00022723"/>
    </source>
</evidence>
<keyword evidence="6" id="KW-0862">Zinc</keyword>
<dbReference type="CDD" id="cd13389">
    <property type="entry name" value="PH1_FGD5_FGD6"/>
    <property type="match status" value="1"/>
</dbReference>
<dbReference type="GO" id="GO:0005085">
    <property type="term" value="F:guanyl-nucleotide exchange factor activity"/>
    <property type="evidence" value="ECO:0007669"/>
    <property type="project" value="UniProtKB-KW"/>
</dbReference>
<evidence type="ECO:0000259" key="12">
    <source>
        <dbReference type="PROSITE" id="PS50178"/>
    </source>
</evidence>
<evidence type="ECO:0000256" key="1">
    <source>
        <dbReference type="ARBA" id="ARBA00004245"/>
    </source>
</evidence>
<evidence type="ECO:0000256" key="7">
    <source>
        <dbReference type="ARBA" id="ARBA00023212"/>
    </source>
</evidence>
<dbReference type="EMBL" id="HBUF01038094">
    <property type="protein sequence ID" value="CAG6617189.1"/>
    <property type="molecule type" value="Transcribed_RNA"/>
</dbReference>
<accession>A0A8D8LV28</accession>
<keyword evidence="3" id="KW-0344">Guanine-nucleotide releasing factor</keyword>
<dbReference type="PROSITE" id="PS50178">
    <property type="entry name" value="ZF_FYVE"/>
    <property type="match status" value="1"/>
</dbReference>
<dbReference type="SUPFAM" id="SSF48065">
    <property type="entry name" value="DBL homology domain (DH-domain)"/>
    <property type="match status" value="1"/>
</dbReference>
<feature type="region of interest" description="Disordered" evidence="9">
    <location>
        <begin position="1"/>
        <end position="27"/>
    </location>
</feature>
<comment type="subcellular location">
    <subcellularLocation>
        <location evidence="1">Cytoplasm</location>
        <location evidence="1">Cytoskeleton</location>
    </subcellularLocation>
</comment>
<dbReference type="InterPro" id="IPR001849">
    <property type="entry name" value="PH_domain"/>
</dbReference>
<dbReference type="SMART" id="SM00233">
    <property type="entry name" value="PH"/>
    <property type="match status" value="2"/>
</dbReference>
<keyword evidence="7" id="KW-0206">Cytoskeleton</keyword>
<dbReference type="PROSITE" id="PS50003">
    <property type="entry name" value="PH_DOMAIN"/>
    <property type="match status" value="2"/>
</dbReference>
<evidence type="ECO:0000313" key="13">
    <source>
        <dbReference type="EMBL" id="CAG6617189.1"/>
    </source>
</evidence>
<evidence type="ECO:0000256" key="6">
    <source>
        <dbReference type="ARBA" id="ARBA00022833"/>
    </source>
</evidence>
<dbReference type="InterPro" id="IPR051092">
    <property type="entry name" value="FYVE_RhoGEF_PH"/>
</dbReference>
<keyword evidence="5 8" id="KW-0863">Zinc-finger</keyword>
<feature type="compositionally biased region" description="Polar residues" evidence="9">
    <location>
        <begin position="598"/>
        <end position="609"/>
    </location>
</feature>
<dbReference type="GO" id="GO:0005856">
    <property type="term" value="C:cytoskeleton"/>
    <property type="evidence" value="ECO:0007669"/>
    <property type="project" value="UniProtKB-SubCell"/>
</dbReference>
<feature type="compositionally biased region" description="Polar residues" evidence="9">
    <location>
        <begin position="777"/>
        <end position="788"/>
    </location>
</feature>
<dbReference type="Gene3D" id="3.30.40.10">
    <property type="entry name" value="Zinc/RING finger domain, C3HC4 (zinc finger)"/>
    <property type="match status" value="1"/>
</dbReference>
<dbReference type="SMART" id="SM00064">
    <property type="entry name" value="FYVE"/>
    <property type="match status" value="1"/>
</dbReference>
<feature type="compositionally biased region" description="Polar residues" evidence="9">
    <location>
        <begin position="277"/>
        <end position="289"/>
    </location>
</feature>
<dbReference type="GO" id="GO:0005737">
    <property type="term" value="C:cytoplasm"/>
    <property type="evidence" value="ECO:0007669"/>
    <property type="project" value="TreeGrafter"/>
</dbReference>
<dbReference type="PANTHER" id="PTHR12673">
    <property type="entry name" value="FACIOGENITAL DYSPLASIA PROTEIN"/>
    <property type="match status" value="1"/>
</dbReference>
<dbReference type="SMART" id="SM00325">
    <property type="entry name" value="RhoGEF"/>
    <property type="match status" value="1"/>
</dbReference>
<proteinExistence type="predicted"/>
<feature type="compositionally biased region" description="Basic and acidic residues" evidence="9">
    <location>
        <begin position="188"/>
        <end position="202"/>
    </location>
</feature>
<dbReference type="InterPro" id="IPR011993">
    <property type="entry name" value="PH-like_dom_sf"/>
</dbReference>
<feature type="compositionally biased region" description="Basic and acidic residues" evidence="9">
    <location>
        <begin position="211"/>
        <end position="223"/>
    </location>
</feature>
<dbReference type="Gene3D" id="1.20.900.10">
    <property type="entry name" value="Dbl homology (DH) domain"/>
    <property type="match status" value="1"/>
</dbReference>
<dbReference type="Pfam" id="PF00621">
    <property type="entry name" value="RhoGEF"/>
    <property type="match status" value="1"/>
</dbReference>
<dbReference type="InterPro" id="IPR000306">
    <property type="entry name" value="Znf_FYVE"/>
</dbReference>
<feature type="domain" description="PH" evidence="10">
    <location>
        <begin position="1051"/>
        <end position="1146"/>
    </location>
</feature>
<evidence type="ECO:0000256" key="5">
    <source>
        <dbReference type="ARBA" id="ARBA00022771"/>
    </source>
</evidence>
<dbReference type="InterPro" id="IPR013083">
    <property type="entry name" value="Znf_RING/FYVE/PHD"/>
</dbReference>
<dbReference type="SUPFAM" id="SSF57903">
    <property type="entry name" value="FYVE/PHD zinc finger"/>
    <property type="match status" value="1"/>
</dbReference>
<dbReference type="InterPro" id="IPR011011">
    <property type="entry name" value="Znf_FYVE_PHD"/>
</dbReference>
<dbReference type="PROSITE" id="PS50010">
    <property type="entry name" value="DH_2"/>
    <property type="match status" value="1"/>
</dbReference>
<feature type="region of interest" description="Disordered" evidence="9">
    <location>
        <begin position="145"/>
        <end position="223"/>
    </location>
</feature>
<evidence type="ECO:0000256" key="3">
    <source>
        <dbReference type="ARBA" id="ARBA00022658"/>
    </source>
</evidence>
<feature type="region of interest" description="Disordered" evidence="9">
    <location>
        <begin position="702"/>
        <end position="747"/>
    </location>
</feature>
<keyword evidence="4" id="KW-0479">Metal-binding</keyword>
<evidence type="ECO:0000256" key="9">
    <source>
        <dbReference type="SAM" id="MobiDB-lite"/>
    </source>
</evidence>
<organism evidence="13">
    <name type="scientific">Cacopsylla melanoneura</name>
    <dbReference type="NCBI Taxonomy" id="428564"/>
    <lineage>
        <taxon>Eukaryota</taxon>
        <taxon>Metazoa</taxon>
        <taxon>Ecdysozoa</taxon>
        <taxon>Arthropoda</taxon>
        <taxon>Hexapoda</taxon>
        <taxon>Insecta</taxon>
        <taxon>Pterygota</taxon>
        <taxon>Neoptera</taxon>
        <taxon>Paraneoptera</taxon>
        <taxon>Hemiptera</taxon>
        <taxon>Sternorrhyncha</taxon>
        <taxon>Psylloidea</taxon>
        <taxon>Psyllidae</taxon>
        <taxon>Psyllinae</taxon>
        <taxon>Cacopsylla</taxon>
    </lineage>
</organism>
<sequence>MALPSNQLPKPMTPPKPPRLTSKESTKNKFLKIVIDKNQKPIEIESQCKVLKVVIDKNKVKPPILPKPQNLKPKPFNNGETSVIDSSSCRQTSQINLHHPQDTVSNEVIDNKEKLNSSNYRHHFKNEDNRITNTIKVLQSNIEKGGKNISPRTSEFVPNRNDETYPTKPIRNTKSLPLPKEAASFSELHTETYKQPRKEHFKISNSESNDFESKRDSLKDKNRNNIPDLPFITIKDESLQPTNSSDVIDIHHKNEKCFKVKDVILNLTNENKDSSLKKSSTQLISPGSQDKTRENNPLYHELQNGILNKQDTSLDTPMRNGFNQSNNINRNNMKLCPSIEDIENKDNGDCSAVESNSITPTCSDKTSLEEQEDKSFESEDESLLVLTGASSSNLLIGTESNSQNKILNDKKFSSQNPVSSCTITMGNVICQENVRNKLVNETCTKENTSEYEAIYQNIVDIEPNHVCDDTNSSMTNDFMKTETAQPSFLHSKSADSLKIEEIERNIEILLSTKHTLKLTDTNPSIQELNKTGPKHLPEERWKSRSLGRRYTHPASNIVDTHSARSLTSLVKDHKFKNDLSNVLNRPNGIHPNEPLGQTPKQNFNYSLENSLPYFKNNPEDSTNKEPIYAEPVWSTPNQPIRPAPDKPASMTNPINRDYPSDASEDSNESSSEINTSLPVQPPSVLHLVTSSFNLFVRNVSSKVTEGNASPKMKSKVKRNPSVRSTNSLQEDNESIGSDSTEDSYSRRNRSWLGSFRNKRSSSQFYYDDLVPDHSESEISGQNDTSGSLLGNILPEHDPVYQDSIPHDEDDNDIDRPVPSEPHNTEIVEPLSPEEIAEKKKRKAFLVAQEIMTSEKEFIGVLSLLRNDMKEHCRSSDIPESELNNLIIPEELLTLNETLYKDFEERIKNWSTVPKIADIFVKKGPFLKLYTTYCQNFQARYDLLDEYCSKYPVFQKKLKEFEMSEICKKLTVKHYLLKPIQRIPQYKLLLEQYLKQLDPDAIDHGDAEKSLEIVSAVAEHANGSMKLDDQLRKLLDIQYQLGNYEIIKPGRIFIKEGQLLKLSRRGKQERFFILLSDCLLYTSYYGTQAGYHLNYELPLNGMKVCLPKTEDYQNEFSIITVKRSFTLQASSIAEREEWMKALETAIQENQKHLLSFINRPVDSDLQLGKVDAVWIPDDRVSMCQLCTSVFTVTFRRHHCRACGKVVCSPCSNYEAPLQCKKFRSVRVCKECFDYLTNEFIDPDANMFDRIKTELNLDFEQTNSKIESLRYDFKHLGDAGTKKPREKVPDRLLEVTANDAGAQVTGWLNKKSGRSWKRYWFVLKDHVLYRYKASEDIAAEKSVAILGYNMTRLNKQDNFKYVFELTHVGSDTLVFGLNNEQSFNKWMSAMREATKPLC</sequence>
<evidence type="ECO:0000256" key="8">
    <source>
        <dbReference type="PROSITE-ProRule" id="PRU00091"/>
    </source>
</evidence>
<dbReference type="GO" id="GO:0008270">
    <property type="term" value="F:zinc ion binding"/>
    <property type="evidence" value="ECO:0007669"/>
    <property type="project" value="UniProtKB-KW"/>
</dbReference>
<feature type="region of interest" description="Disordered" evidence="9">
    <location>
        <begin position="774"/>
        <end position="796"/>
    </location>
</feature>